<protein>
    <submittedName>
        <fullName evidence="3">VanZ family protein</fullName>
    </submittedName>
</protein>
<keyword evidence="1" id="KW-1133">Transmembrane helix</keyword>
<dbReference type="Pfam" id="PF04892">
    <property type="entry name" value="VanZ"/>
    <property type="match status" value="1"/>
</dbReference>
<feature type="transmembrane region" description="Helical" evidence="1">
    <location>
        <begin position="108"/>
        <end position="128"/>
    </location>
</feature>
<reference evidence="3" key="1">
    <citation type="submission" date="2020-10" db="EMBL/GenBank/DDBJ databases">
        <authorList>
            <person name="Gilroy R."/>
        </authorList>
    </citation>
    <scope>NUCLEOTIDE SEQUENCE</scope>
    <source>
        <strain evidence="3">F1-3629</strain>
    </source>
</reference>
<dbReference type="EMBL" id="JADIMJ010000062">
    <property type="protein sequence ID" value="MBO8453857.1"/>
    <property type="molecule type" value="Genomic_DNA"/>
</dbReference>
<dbReference type="PANTHER" id="PTHR28008:SF1">
    <property type="entry name" value="DOMAIN PROTEIN, PUTATIVE (AFU_ORTHOLOGUE AFUA_3G10980)-RELATED"/>
    <property type="match status" value="1"/>
</dbReference>
<reference evidence="3" key="2">
    <citation type="journal article" date="2021" name="PeerJ">
        <title>Extensive microbial diversity within the chicken gut microbiome revealed by metagenomics and culture.</title>
        <authorList>
            <person name="Gilroy R."/>
            <person name="Ravi A."/>
            <person name="Getino M."/>
            <person name="Pursley I."/>
            <person name="Horton D.L."/>
            <person name="Alikhan N.F."/>
            <person name="Baker D."/>
            <person name="Gharbi K."/>
            <person name="Hall N."/>
            <person name="Watson M."/>
            <person name="Adriaenssens E.M."/>
            <person name="Foster-Nyarko E."/>
            <person name="Jarju S."/>
            <person name="Secka A."/>
            <person name="Antonio M."/>
            <person name="Oren A."/>
            <person name="Chaudhuri R.R."/>
            <person name="La Ragione R."/>
            <person name="Hildebrand F."/>
            <person name="Pallen M.J."/>
        </authorList>
    </citation>
    <scope>NUCLEOTIDE SEQUENCE</scope>
    <source>
        <strain evidence="3">F1-3629</strain>
    </source>
</reference>
<accession>A0A940DQL0</accession>
<evidence type="ECO:0000313" key="3">
    <source>
        <dbReference type="EMBL" id="MBO8453857.1"/>
    </source>
</evidence>
<dbReference type="AlphaFoldDB" id="A0A940DQL0"/>
<evidence type="ECO:0000313" key="4">
    <source>
        <dbReference type="Proteomes" id="UP000771749"/>
    </source>
</evidence>
<gene>
    <name evidence="3" type="ORF">IAC07_03925</name>
</gene>
<dbReference type="InterPro" id="IPR006976">
    <property type="entry name" value="VanZ-like"/>
</dbReference>
<evidence type="ECO:0000256" key="1">
    <source>
        <dbReference type="SAM" id="Phobius"/>
    </source>
</evidence>
<evidence type="ECO:0000259" key="2">
    <source>
        <dbReference type="Pfam" id="PF04892"/>
    </source>
</evidence>
<keyword evidence="1" id="KW-0472">Membrane</keyword>
<sequence>MKKKFTWFSRFLMLLYAVTVCLLCFGHFDGSISMGEDLFGIPKDKVAHFLMFLPFPILMYMAFHTHRGKPWRLILFMVLTILIGAAVGGGIELLQMTTAYRSCDIMDFRADCLGLLAGSVLTMMYAAISKKW</sequence>
<name>A0A940DQL0_9BACT</name>
<organism evidence="3 4">
    <name type="scientific">Candidatus Cryptobacteroides gallistercoris</name>
    <dbReference type="NCBI Taxonomy" id="2840765"/>
    <lineage>
        <taxon>Bacteria</taxon>
        <taxon>Pseudomonadati</taxon>
        <taxon>Bacteroidota</taxon>
        <taxon>Bacteroidia</taxon>
        <taxon>Bacteroidales</taxon>
        <taxon>Candidatus Cryptobacteroides</taxon>
    </lineage>
</organism>
<dbReference type="NCBIfam" id="NF037970">
    <property type="entry name" value="vanZ_1"/>
    <property type="match status" value="1"/>
</dbReference>
<dbReference type="PANTHER" id="PTHR28008">
    <property type="entry name" value="DOMAIN PROTEIN, PUTATIVE (AFU_ORTHOLOGUE AFUA_3G10980)-RELATED"/>
    <property type="match status" value="1"/>
</dbReference>
<feature type="domain" description="VanZ-like" evidence="2">
    <location>
        <begin position="43"/>
        <end position="123"/>
    </location>
</feature>
<proteinExistence type="predicted"/>
<feature type="transmembrane region" description="Helical" evidence="1">
    <location>
        <begin position="75"/>
        <end position="96"/>
    </location>
</feature>
<dbReference type="Proteomes" id="UP000771749">
    <property type="component" value="Unassembled WGS sequence"/>
</dbReference>
<feature type="transmembrane region" description="Helical" evidence="1">
    <location>
        <begin position="46"/>
        <end position="63"/>
    </location>
</feature>
<keyword evidence="1" id="KW-0812">Transmembrane</keyword>
<comment type="caution">
    <text evidence="3">The sequence shown here is derived from an EMBL/GenBank/DDBJ whole genome shotgun (WGS) entry which is preliminary data.</text>
</comment>